<evidence type="ECO:0000256" key="1">
    <source>
        <dbReference type="ARBA" id="ARBA00022614"/>
    </source>
</evidence>
<dbReference type="Pfam" id="PF00931">
    <property type="entry name" value="NB-ARC"/>
    <property type="match status" value="1"/>
</dbReference>
<dbReference type="PANTHER" id="PTHR11017:SF575">
    <property type="entry name" value="ADP-RIBOSYL CYCLASE_CYCLIC ADP-RIBOSE HYDROLASE"/>
    <property type="match status" value="1"/>
</dbReference>
<dbReference type="InterPro" id="IPR002182">
    <property type="entry name" value="NB-ARC"/>
</dbReference>
<dbReference type="Proteomes" id="UP000811246">
    <property type="component" value="Chromosome 3"/>
</dbReference>
<reference evidence="4" key="1">
    <citation type="submission" date="2021-01" db="EMBL/GenBank/DDBJ databases">
        <authorList>
            <person name="Lovell J.T."/>
            <person name="Bentley N."/>
            <person name="Bhattarai G."/>
            <person name="Jenkins J.W."/>
            <person name="Sreedasyam A."/>
            <person name="Alarcon Y."/>
            <person name="Bock C."/>
            <person name="Boston L."/>
            <person name="Carlson J."/>
            <person name="Cervantes K."/>
            <person name="Clermont K."/>
            <person name="Krom N."/>
            <person name="Kubenka K."/>
            <person name="Mamidi S."/>
            <person name="Mattison C."/>
            <person name="Monteros M."/>
            <person name="Pisani C."/>
            <person name="Plott C."/>
            <person name="Rajasekar S."/>
            <person name="Rhein H.S."/>
            <person name="Rohla C."/>
            <person name="Song M."/>
            <person name="Hilaire R.S."/>
            <person name="Shu S."/>
            <person name="Wells L."/>
            <person name="Wang X."/>
            <person name="Webber J."/>
            <person name="Heerema R.J."/>
            <person name="Klein P."/>
            <person name="Conner P."/>
            <person name="Grauke L."/>
            <person name="Grimwood J."/>
            <person name="Schmutz J."/>
            <person name="Randall J.J."/>
        </authorList>
    </citation>
    <scope>NUCLEOTIDE SEQUENCE</scope>
    <source>
        <tissue evidence="4">Leaf</tissue>
    </source>
</reference>
<keyword evidence="1" id="KW-0433">Leucine-rich repeat</keyword>
<keyword evidence="2" id="KW-0677">Repeat</keyword>
<dbReference type="EMBL" id="CM031827">
    <property type="protein sequence ID" value="KAG6723365.1"/>
    <property type="molecule type" value="Genomic_DNA"/>
</dbReference>
<dbReference type="SMART" id="SM00255">
    <property type="entry name" value="TIR"/>
    <property type="match status" value="1"/>
</dbReference>
<accession>A0A922JWY8</accession>
<gene>
    <name evidence="4" type="ORF">I3842_03G204800</name>
</gene>
<dbReference type="Pfam" id="PF23598">
    <property type="entry name" value="LRR_14"/>
    <property type="match status" value="1"/>
</dbReference>
<dbReference type="AlphaFoldDB" id="A0A922JWY8"/>
<organism evidence="4 5">
    <name type="scientific">Carya illinoinensis</name>
    <name type="common">Pecan</name>
    <dbReference type="NCBI Taxonomy" id="32201"/>
    <lineage>
        <taxon>Eukaryota</taxon>
        <taxon>Viridiplantae</taxon>
        <taxon>Streptophyta</taxon>
        <taxon>Embryophyta</taxon>
        <taxon>Tracheophyta</taxon>
        <taxon>Spermatophyta</taxon>
        <taxon>Magnoliopsida</taxon>
        <taxon>eudicotyledons</taxon>
        <taxon>Gunneridae</taxon>
        <taxon>Pentapetalae</taxon>
        <taxon>rosids</taxon>
        <taxon>fabids</taxon>
        <taxon>Fagales</taxon>
        <taxon>Juglandaceae</taxon>
        <taxon>Carya</taxon>
    </lineage>
</organism>
<name>A0A922JWY8_CARIL</name>
<dbReference type="InterPro" id="IPR000157">
    <property type="entry name" value="TIR_dom"/>
</dbReference>
<dbReference type="InterPro" id="IPR044974">
    <property type="entry name" value="Disease_R_plants"/>
</dbReference>
<dbReference type="InterPro" id="IPR058192">
    <property type="entry name" value="WHD_ROQ1-like"/>
</dbReference>
<dbReference type="GO" id="GO:0007165">
    <property type="term" value="P:signal transduction"/>
    <property type="evidence" value="ECO:0007669"/>
    <property type="project" value="InterPro"/>
</dbReference>
<sequence length="1052" mass="117887">MASSSSRHNWTFDVFLSFRGTDTRKKFTDHLYFALQDARINTDDNELRRGEDLTSELLQAIQGSRISVVVFSRTYAASRWCLEELLVLPIFYDVDALDVRNQTGSFAEAFVKHEERYLLDIDKVLKWRTALIEATNLSGWDLRNIADGHEAKFIRKIVAEISRELSSTYLFVALYPVGLDSPVQDVTSLLCVGGDDVHMVGIWGMSGMGKTTIAKAIYNKLYHSFEGKSFLANVGVTFEKPDGLVRLQNQLLSDILKASKVRVCNIDEGITIIQERLCGRRVLVIINGVDQLEQLNALARSCNWFGSGSRIIITTRDEHLLKGIGVDGVYTAKEMIGSESLELFSWHAFRNSYPTENFKGLSKSVVAYSRGLPIALEVLGSFLFSRSMLEWESTLEKLKRIPHDQIQKKLRISFDALGDNTMKDIFLDISCFFIGMDKDNVVQILDGCGLFAKIGISVLIQRCLLTVGERNKLLMHDLLRDMGGEIVREECPNKPGRWSRLWLHEEASNILRKQEGTKDVEGLTLKYPRLSRVNFSTKAFHGLPLKSMPKSFYLGHLVAMDLRYSSLREVWNDSKQVLEKLKILNLSHSHYLTKTPEFSSLPNLEKLILKDCTSLYEVHQSIGDLNNLVLANLKDCKSLRSLPMSFYKLKSLQTLILSGCSRFDALADNLGNNTAIRQVPDSVVHLRNLKHLSLCGCKVSTSKSLPSLFWSWISRGRSPQSVNLLPASLQGLNSLKVLSLRDCNLSDDAIPKDLWSLSSLQTLQLDGNSFNNLPSTLAGLSKLQTLSLSHCTNLQSRPNLPTSLTQIYAMNCTAMESMPNLSNISNMEVLLLNNCHKLVEIPGLDELLKSFPIIHLEGNGLSGYGGPFGMFLVGNDIPDWFTFKDEGSSICFEVPSITDKNFEGLAICIVCSCIGKKESHELTSISAATLEVVISDQDHLWQGNVSKTDFNLEEGDLVELIADFRSGIDVKKIGVSPLYDGEIFHFDCTSNEEDAIVADDDDDENAFYDYLGSSLKEGFKMILQNQAKVVGLTRIDNLNDCEHDVEMRTDDE</sequence>
<proteinExistence type="predicted"/>
<dbReference type="InterPro" id="IPR045344">
    <property type="entry name" value="C-JID"/>
</dbReference>
<evidence type="ECO:0000259" key="3">
    <source>
        <dbReference type="PROSITE" id="PS50104"/>
    </source>
</evidence>
<dbReference type="GO" id="GO:0051707">
    <property type="term" value="P:response to other organism"/>
    <property type="evidence" value="ECO:0007669"/>
    <property type="project" value="UniProtKB-ARBA"/>
</dbReference>
<dbReference type="PANTHER" id="PTHR11017">
    <property type="entry name" value="LEUCINE-RICH REPEAT-CONTAINING PROTEIN"/>
    <property type="match status" value="1"/>
</dbReference>
<feature type="domain" description="TIR" evidence="3">
    <location>
        <begin position="10"/>
        <end position="165"/>
    </location>
</feature>
<evidence type="ECO:0000313" key="5">
    <source>
        <dbReference type="Proteomes" id="UP000811246"/>
    </source>
</evidence>
<dbReference type="InterPro" id="IPR055414">
    <property type="entry name" value="LRR_R13L4/SHOC2-like"/>
</dbReference>
<dbReference type="Pfam" id="PF23282">
    <property type="entry name" value="WHD_ROQ1"/>
    <property type="match status" value="1"/>
</dbReference>
<evidence type="ECO:0000256" key="2">
    <source>
        <dbReference type="ARBA" id="ARBA00022737"/>
    </source>
</evidence>
<protein>
    <recommendedName>
        <fullName evidence="3">TIR domain-containing protein</fullName>
    </recommendedName>
</protein>
<dbReference type="PROSITE" id="PS50104">
    <property type="entry name" value="TIR"/>
    <property type="match status" value="1"/>
</dbReference>
<dbReference type="Pfam" id="PF20160">
    <property type="entry name" value="C-JID"/>
    <property type="match status" value="1"/>
</dbReference>
<dbReference type="GO" id="GO:0043531">
    <property type="term" value="F:ADP binding"/>
    <property type="evidence" value="ECO:0007669"/>
    <property type="project" value="InterPro"/>
</dbReference>
<dbReference type="GO" id="GO:0006952">
    <property type="term" value="P:defense response"/>
    <property type="evidence" value="ECO:0007669"/>
    <property type="project" value="InterPro"/>
</dbReference>
<dbReference type="Pfam" id="PF01582">
    <property type="entry name" value="TIR"/>
    <property type="match status" value="1"/>
</dbReference>
<comment type="caution">
    <text evidence="4">The sequence shown here is derived from an EMBL/GenBank/DDBJ whole genome shotgun (WGS) entry which is preliminary data.</text>
</comment>
<evidence type="ECO:0000313" key="4">
    <source>
        <dbReference type="EMBL" id="KAG6723365.1"/>
    </source>
</evidence>